<evidence type="ECO:0000313" key="2">
    <source>
        <dbReference type="EMBL" id="OCL11065.1"/>
    </source>
</evidence>
<feature type="compositionally biased region" description="Polar residues" evidence="1">
    <location>
        <begin position="106"/>
        <end position="115"/>
    </location>
</feature>
<proteinExistence type="predicted"/>
<dbReference type="EMBL" id="KV749121">
    <property type="protein sequence ID" value="OCL11065.1"/>
    <property type="molecule type" value="Genomic_DNA"/>
</dbReference>
<feature type="compositionally biased region" description="Pro residues" evidence="1">
    <location>
        <begin position="185"/>
        <end position="203"/>
    </location>
</feature>
<gene>
    <name evidence="2" type="ORF">AOQ84DRAFT_361854</name>
</gene>
<dbReference type="Proteomes" id="UP000250140">
    <property type="component" value="Unassembled WGS sequence"/>
</dbReference>
<name>A0A8E2F5R8_9PEZI</name>
<evidence type="ECO:0000256" key="1">
    <source>
        <dbReference type="SAM" id="MobiDB-lite"/>
    </source>
</evidence>
<protein>
    <submittedName>
        <fullName evidence="2">Uncharacterized protein</fullName>
    </submittedName>
</protein>
<dbReference type="PRINTS" id="PR01217">
    <property type="entry name" value="PRICHEXTENSN"/>
</dbReference>
<keyword evidence="3" id="KW-1185">Reference proteome</keyword>
<feature type="compositionally biased region" description="Pro residues" evidence="1">
    <location>
        <begin position="224"/>
        <end position="235"/>
    </location>
</feature>
<feature type="region of interest" description="Disordered" evidence="1">
    <location>
        <begin position="319"/>
        <end position="339"/>
    </location>
</feature>
<dbReference type="OrthoDB" id="3784821at2759"/>
<feature type="compositionally biased region" description="Low complexity" evidence="1">
    <location>
        <begin position="136"/>
        <end position="164"/>
    </location>
</feature>
<feature type="compositionally biased region" description="Low complexity" evidence="1">
    <location>
        <begin position="173"/>
        <end position="184"/>
    </location>
</feature>
<accession>A0A8E2F5R8</accession>
<feature type="region of interest" description="Disordered" evidence="1">
    <location>
        <begin position="1"/>
        <end position="275"/>
    </location>
</feature>
<reference evidence="2 3" key="1">
    <citation type="journal article" date="2016" name="Nat. Commun.">
        <title>Ectomycorrhizal ecology is imprinted in the genome of the dominant symbiotic fungus Cenococcum geophilum.</title>
        <authorList>
            <consortium name="DOE Joint Genome Institute"/>
            <person name="Peter M."/>
            <person name="Kohler A."/>
            <person name="Ohm R.A."/>
            <person name="Kuo A."/>
            <person name="Krutzmann J."/>
            <person name="Morin E."/>
            <person name="Arend M."/>
            <person name="Barry K.W."/>
            <person name="Binder M."/>
            <person name="Choi C."/>
            <person name="Clum A."/>
            <person name="Copeland A."/>
            <person name="Grisel N."/>
            <person name="Haridas S."/>
            <person name="Kipfer T."/>
            <person name="LaButti K."/>
            <person name="Lindquist E."/>
            <person name="Lipzen A."/>
            <person name="Maire R."/>
            <person name="Meier B."/>
            <person name="Mihaltcheva S."/>
            <person name="Molinier V."/>
            <person name="Murat C."/>
            <person name="Poggeler S."/>
            <person name="Quandt C.A."/>
            <person name="Sperisen C."/>
            <person name="Tritt A."/>
            <person name="Tisserant E."/>
            <person name="Crous P.W."/>
            <person name="Henrissat B."/>
            <person name="Nehls U."/>
            <person name="Egli S."/>
            <person name="Spatafora J.W."/>
            <person name="Grigoriev I.V."/>
            <person name="Martin F.M."/>
        </authorList>
    </citation>
    <scope>NUCLEOTIDE SEQUENCE [LARGE SCALE GENOMIC DNA]</scope>
    <source>
        <strain evidence="2 3">CBS 207.34</strain>
    </source>
</reference>
<dbReference type="AlphaFoldDB" id="A0A8E2F5R8"/>
<organism evidence="2 3">
    <name type="scientific">Glonium stellatum</name>
    <dbReference type="NCBI Taxonomy" id="574774"/>
    <lineage>
        <taxon>Eukaryota</taxon>
        <taxon>Fungi</taxon>
        <taxon>Dikarya</taxon>
        <taxon>Ascomycota</taxon>
        <taxon>Pezizomycotina</taxon>
        <taxon>Dothideomycetes</taxon>
        <taxon>Pleosporomycetidae</taxon>
        <taxon>Gloniales</taxon>
        <taxon>Gloniaceae</taxon>
        <taxon>Glonium</taxon>
    </lineage>
</organism>
<evidence type="ECO:0000313" key="3">
    <source>
        <dbReference type="Proteomes" id="UP000250140"/>
    </source>
</evidence>
<sequence length="339" mass="35109">MSATEVVRKRGRPKKDVAAETESALTVENPAPVKKTTTRKASTKATKASAISGEKPSKSAEKSTSTKTVKVIRAKEEPAPALTSKEASNGNLSQPNIAVKPPKQATPATPSTSKILQEVAAKGTLKAVNSSASVKPTSNTTSTASTSPPSTTKPAPTRTPSSNAPAPPPIAPETPSASSASPKTPQMPPSKPSAPTKPAPLPYRPSNATPKPFDPSKPSATTPPSSPPKPPPPTSKPTISPTSTNAFAVSHLSARPGSTGAGTDSSRSMPDGQLPAKYKPAARRIMAIMVALPIAIVTGYELYQRLVLGEERKLMPRIEPLPDVKAPQAFPPTEPEKES</sequence>
<feature type="compositionally biased region" description="Polar residues" evidence="1">
    <location>
        <begin position="85"/>
        <end position="96"/>
    </location>
</feature>